<sequence>MIIKETDKKKVNGKFQQFGYDAEKQMAYYLMRAFEKDKVIRVINDLRLEKDGVVAQIDHLIIHSFGFIIIESKSVTTEVSVNEHGEWARYFNNKPKGMPSPVNQAIRQADLLKQILMENNKDIMKKTIIGQGSSGKLKYDVLVAISDSGIIKRGKNVKQDEVLKADQITDKIEKTIEKYERENNKLFSLKMNMHLSDESLTNISKFLCKSHKPLGSSSKSPEPMQYPKRTTPGDSHPVAMTSKENPKVQDLSTNQAHCLKCNSQNIKIAYGKYGYYFKCLDCDGNTGIKLKCKDNSCKPRLRKSKLLFFKECAVCGTSELFFENPE</sequence>
<dbReference type="EMBL" id="FWXY01000021">
    <property type="protein sequence ID" value="SMD01572.1"/>
    <property type="molecule type" value="Genomic_DNA"/>
</dbReference>
<dbReference type="AlphaFoldDB" id="A0A1W2DWS5"/>
<keyword evidence="4" id="KW-1185">Reference proteome</keyword>
<reference evidence="3 4" key="1">
    <citation type="submission" date="2017-04" db="EMBL/GenBank/DDBJ databases">
        <authorList>
            <person name="Afonso C.L."/>
            <person name="Miller P.J."/>
            <person name="Scott M.A."/>
            <person name="Spackman E."/>
            <person name="Goraichik I."/>
            <person name="Dimitrov K.M."/>
            <person name="Suarez D.L."/>
            <person name="Swayne D.E."/>
        </authorList>
    </citation>
    <scope>NUCLEOTIDE SEQUENCE [LARGE SCALE GENOMIC DNA]</scope>
    <source>
        <strain evidence="3 4">DSM 3385</strain>
    </source>
</reference>
<feature type="region of interest" description="Disordered" evidence="1">
    <location>
        <begin position="213"/>
        <end position="237"/>
    </location>
</feature>
<protein>
    <submittedName>
        <fullName evidence="3">Nuclease-related domain-containing protein</fullName>
    </submittedName>
</protein>
<evidence type="ECO:0000259" key="2">
    <source>
        <dbReference type="PROSITE" id="PS50965"/>
    </source>
</evidence>
<name>A0A1W2DWS5_9BACT</name>
<dbReference type="STRING" id="1121400.SAMN02746065_12110"/>
<organism evidence="3 4">
    <name type="scientific">Desulfocicer vacuolatum DSM 3385</name>
    <dbReference type="NCBI Taxonomy" id="1121400"/>
    <lineage>
        <taxon>Bacteria</taxon>
        <taxon>Pseudomonadati</taxon>
        <taxon>Thermodesulfobacteriota</taxon>
        <taxon>Desulfobacteria</taxon>
        <taxon>Desulfobacterales</taxon>
        <taxon>Desulfobacteraceae</taxon>
        <taxon>Desulfocicer</taxon>
    </lineage>
</organism>
<dbReference type="InterPro" id="IPR011528">
    <property type="entry name" value="NERD"/>
</dbReference>
<dbReference type="Proteomes" id="UP000192418">
    <property type="component" value="Unassembled WGS sequence"/>
</dbReference>
<gene>
    <name evidence="3" type="ORF">SAMN02746065_12110</name>
</gene>
<evidence type="ECO:0000313" key="4">
    <source>
        <dbReference type="Proteomes" id="UP000192418"/>
    </source>
</evidence>
<dbReference type="Pfam" id="PF08378">
    <property type="entry name" value="NERD"/>
    <property type="match status" value="1"/>
</dbReference>
<dbReference type="OrthoDB" id="5500241at2"/>
<dbReference type="RefSeq" id="WP_084071022.1">
    <property type="nucleotide sequence ID" value="NZ_FWXY01000021.1"/>
</dbReference>
<dbReference type="PROSITE" id="PS50965">
    <property type="entry name" value="NERD"/>
    <property type="match status" value="1"/>
</dbReference>
<evidence type="ECO:0000313" key="3">
    <source>
        <dbReference type="EMBL" id="SMD01572.1"/>
    </source>
</evidence>
<evidence type="ECO:0000256" key="1">
    <source>
        <dbReference type="SAM" id="MobiDB-lite"/>
    </source>
</evidence>
<proteinExistence type="predicted"/>
<feature type="domain" description="NERD" evidence="2">
    <location>
        <begin position="18"/>
        <end position="135"/>
    </location>
</feature>
<accession>A0A1W2DWS5</accession>